<proteinExistence type="inferred from homology"/>
<keyword evidence="5 12" id="KW-0812">Transmembrane</keyword>
<evidence type="ECO:0000256" key="8">
    <source>
        <dbReference type="ARBA" id="ARBA00023065"/>
    </source>
</evidence>
<accession>A0A8J6HBX8</accession>
<feature type="region of interest" description="Disordered" evidence="13">
    <location>
        <begin position="335"/>
        <end position="366"/>
    </location>
</feature>
<keyword evidence="10 12" id="KW-0739">Sodium transport</keyword>
<dbReference type="GO" id="GO:0043130">
    <property type="term" value="F:ubiquitin binding"/>
    <property type="evidence" value="ECO:0007669"/>
    <property type="project" value="InterPro"/>
</dbReference>
<feature type="compositionally biased region" description="Polar residues" evidence="13">
    <location>
        <begin position="336"/>
        <end position="345"/>
    </location>
</feature>
<evidence type="ECO:0000256" key="1">
    <source>
        <dbReference type="ARBA" id="ARBA00004141"/>
    </source>
</evidence>
<dbReference type="CDD" id="cd14420">
    <property type="entry name" value="CUE_AUP1"/>
    <property type="match status" value="1"/>
</dbReference>
<keyword evidence="11 12" id="KW-0407">Ion channel</keyword>
<protein>
    <recommendedName>
        <fullName evidence="15">CUE domain-containing protein</fullName>
    </recommendedName>
</protein>
<comment type="similarity">
    <text evidence="2 12">Belongs to the amiloride-sensitive sodium channel (TC 1.A.6) family.</text>
</comment>
<sequence length="1317" mass="150655">MPNNIEIKHLFKSKRFPESEFKILCLVLYLPVGIVLFILRTILALSVVLIGCSLSDTRIIHKLVNKIACLALGITVTVENPDEKENVEVYISNNLSILDHLAVHTATGSVSAGPQMHPAFARGLGIHHFGPAANLESFKKNVAQVLAEQQIPVHFTPEDKITNGKALLKFKSYPFSIANKVQPVCIRIERPFLDLSVTTLGSSYWSDVLFYMFSPLTNYKLKFLPPLERKSLAEGEFSEIVRQNIASTLRVETPEFSAADLLEWEKRQLTEQQTAPPVPRPAAVDGEIRRMATQVKEVLPHVPLNAIYKDLNKTRNVDNTITNILEGRVQFVPEQAGSTSANPQPSTSVASSTKSAAPSTSSSDRDLFNTAASTFARSAQERNKSFRERKELLIANARRRYIEKHNLTIPMVKDVWNYFCEFSTNTTVHGFKYLVENGRCVVEKLWWITVLSLCIYTCGSMVALTLKKWETNPVFISFSQTPMRIWNIPFPAITVCPGNKVRKSKYDYSQYSYLRRKNLITDADLKRFLDINKFCNIKADTYINITSHSMDVDSVNSFVEVAPRDQDLITMCYLKGQECFDYFSAVLTQHGLCYTFNQIARGELYNNITYLPKDVASRPRNSSHWSVDENYNKTREEVFPVRATSTADSLFFTLHAAPTDFNPACAQQRDFKIFFHHPAEVPTSSTDYIRLARDEAYNIKLIPDVTVTASTLINYEPHKRGCFFSHEKKLKFYKIYTERNCKVECLANYTLQHCKCVSYYLPNDGKTTICGLLDHACEDTAEADLLHLDMESEISATDGTKSELPFCDCLPLCTSIVYNPDITQSHNYDINVDVAFKDTKFTIRERNELFSNTDFWASCGGLFGNMQYVFHDVCQIQIITYFYGWCTVLETLSPWCLPDKKLVVPGEKLERQRLKMLLFSPLMTTYSDILSEANMPESDPKEKTPSAHNKPPPRRQSSMAKDVWDYFCEFSTNTTVHGFKYLVENGRCVVEKLWWITVLSLCIYTCGSLVALTLKKWETNPVFISFSQTPMRIWNIPFPAITFCPENKVVRSKYDYSRYSYRNIKNLLTDAEFKRFLDINKFCNIKAYEYINITSHSMDVDAVNSFVEMAPISLDLIKMCYWKGQKCFGDFSAVLTDHGVCYTFNQIGRGELYKNITYLPKDEAQPRNTSHWSVDENYNRTREEVFPVRATSTADNLYLTLHSPANDVNPACAQQKGFKILFHHPAEIPTSSTDYIVLARDEAYNIKLIPDVTVTASTLINYEPHKRGCFFSHEKTLRFYKTYTERNCKLECLANYTLQHCKCVSYYLPSNFALLQK</sequence>
<feature type="transmembrane region" description="Helical" evidence="14">
    <location>
        <begin position="21"/>
        <end position="50"/>
    </location>
</feature>
<gene>
    <name evidence="16" type="ORF">GEV33_011217</name>
</gene>
<keyword evidence="3 12" id="KW-0813">Transport</keyword>
<evidence type="ECO:0000256" key="13">
    <source>
        <dbReference type="SAM" id="MobiDB-lite"/>
    </source>
</evidence>
<reference evidence="16" key="2">
    <citation type="submission" date="2021-08" db="EMBL/GenBank/DDBJ databases">
        <authorList>
            <person name="Eriksson T."/>
        </authorList>
    </citation>
    <scope>NUCLEOTIDE SEQUENCE</scope>
    <source>
        <strain evidence="16">Stoneville</strain>
        <tissue evidence="16">Whole head</tissue>
    </source>
</reference>
<feature type="region of interest" description="Disordered" evidence="13">
    <location>
        <begin position="934"/>
        <end position="957"/>
    </location>
</feature>
<evidence type="ECO:0000256" key="10">
    <source>
        <dbReference type="ARBA" id="ARBA00023201"/>
    </source>
</evidence>
<dbReference type="InterPro" id="IPR003892">
    <property type="entry name" value="CUE"/>
</dbReference>
<dbReference type="Pfam" id="PF02845">
    <property type="entry name" value="CUE"/>
    <property type="match status" value="1"/>
</dbReference>
<evidence type="ECO:0000256" key="9">
    <source>
        <dbReference type="ARBA" id="ARBA00023136"/>
    </source>
</evidence>
<evidence type="ECO:0000256" key="6">
    <source>
        <dbReference type="ARBA" id="ARBA00022989"/>
    </source>
</evidence>
<evidence type="ECO:0000313" key="16">
    <source>
        <dbReference type="EMBL" id="KAH0811572.1"/>
    </source>
</evidence>
<evidence type="ECO:0000259" key="15">
    <source>
        <dbReference type="PROSITE" id="PS51140"/>
    </source>
</evidence>
<evidence type="ECO:0000256" key="12">
    <source>
        <dbReference type="RuleBase" id="RU000679"/>
    </source>
</evidence>
<evidence type="ECO:0000256" key="4">
    <source>
        <dbReference type="ARBA" id="ARBA00022461"/>
    </source>
</evidence>
<keyword evidence="7" id="KW-0915">Sodium</keyword>
<dbReference type="Gene3D" id="1.10.8.10">
    <property type="entry name" value="DNA helicase RuvA subunit, C-terminal domain"/>
    <property type="match status" value="1"/>
</dbReference>
<keyword evidence="4 12" id="KW-0894">Sodium channel</keyword>
<dbReference type="Pfam" id="PF00858">
    <property type="entry name" value="ASC"/>
    <property type="match status" value="2"/>
</dbReference>
<dbReference type="SMART" id="SM00546">
    <property type="entry name" value="CUE"/>
    <property type="match status" value="1"/>
</dbReference>
<keyword evidence="17" id="KW-1185">Reference proteome</keyword>
<evidence type="ECO:0000256" key="14">
    <source>
        <dbReference type="SAM" id="Phobius"/>
    </source>
</evidence>
<feature type="domain" description="CUE" evidence="15">
    <location>
        <begin position="287"/>
        <end position="329"/>
    </location>
</feature>
<dbReference type="GO" id="GO:0005886">
    <property type="term" value="C:plasma membrane"/>
    <property type="evidence" value="ECO:0007669"/>
    <property type="project" value="TreeGrafter"/>
</dbReference>
<dbReference type="PANTHER" id="PTHR11690:SF288">
    <property type="entry name" value="AMILORIDE-SENSITIVE NA+ CHANNEL-RELATED"/>
    <property type="match status" value="1"/>
</dbReference>
<organism evidence="16 17">
    <name type="scientific">Tenebrio molitor</name>
    <name type="common">Yellow mealworm beetle</name>
    <dbReference type="NCBI Taxonomy" id="7067"/>
    <lineage>
        <taxon>Eukaryota</taxon>
        <taxon>Metazoa</taxon>
        <taxon>Ecdysozoa</taxon>
        <taxon>Arthropoda</taxon>
        <taxon>Hexapoda</taxon>
        <taxon>Insecta</taxon>
        <taxon>Pterygota</taxon>
        <taxon>Neoptera</taxon>
        <taxon>Endopterygota</taxon>
        <taxon>Coleoptera</taxon>
        <taxon>Polyphaga</taxon>
        <taxon>Cucujiformia</taxon>
        <taxon>Tenebrionidae</taxon>
        <taxon>Tenebrio</taxon>
    </lineage>
</organism>
<feature type="compositionally biased region" description="Low complexity" evidence="13">
    <location>
        <begin position="346"/>
        <end position="362"/>
    </location>
</feature>
<evidence type="ECO:0000256" key="11">
    <source>
        <dbReference type="ARBA" id="ARBA00023303"/>
    </source>
</evidence>
<evidence type="ECO:0000313" key="17">
    <source>
        <dbReference type="Proteomes" id="UP000719412"/>
    </source>
</evidence>
<keyword evidence="8 12" id="KW-0406">Ion transport</keyword>
<dbReference type="InterPro" id="IPR001873">
    <property type="entry name" value="ENaC"/>
</dbReference>
<dbReference type="Proteomes" id="UP000719412">
    <property type="component" value="Unassembled WGS sequence"/>
</dbReference>
<dbReference type="InterPro" id="IPR048056">
    <property type="entry name" value="AUP1_CUE"/>
</dbReference>
<evidence type="ECO:0000256" key="2">
    <source>
        <dbReference type="ARBA" id="ARBA00007193"/>
    </source>
</evidence>
<dbReference type="Gene3D" id="2.60.470.10">
    <property type="entry name" value="Acid-sensing ion channels like domains"/>
    <property type="match status" value="2"/>
</dbReference>
<name>A0A8J6HBX8_TENMO</name>
<keyword evidence="9 14" id="KW-0472">Membrane</keyword>
<dbReference type="EMBL" id="JABDTM020026704">
    <property type="protein sequence ID" value="KAH0811572.1"/>
    <property type="molecule type" value="Genomic_DNA"/>
</dbReference>
<evidence type="ECO:0000256" key="3">
    <source>
        <dbReference type="ARBA" id="ARBA00022448"/>
    </source>
</evidence>
<keyword evidence="6 14" id="KW-1133">Transmembrane helix</keyword>
<dbReference type="GO" id="GO:0036503">
    <property type="term" value="P:ERAD pathway"/>
    <property type="evidence" value="ECO:0007669"/>
    <property type="project" value="InterPro"/>
</dbReference>
<evidence type="ECO:0000256" key="7">
    <source>
        <dbReference type="ARBA" id="ARBA00023053"/>
    </source>
</evidence>
<dbReference type="GO" id="GO:0015280">
    <property type="term" value="F:ligand-gated sodium channel activity"/>
    <property type="evidence" value="ECO:0007669"/>
    <property type="project" value="TreeGrafter"/>
</dbReference>
<comment type="caution">
    <text evidence="16">The sequence shown here is derived from an EMBL/GenBank/DDBJ whole genome shotgun (WGS) entry which is preliminary data.</text>
</comment>
<evidence type="ECO:0000256" key="5">
    <source>
        <dbReference type="ARBA" id="ARBA00022692"/>
    </source>
</evidence>
<dbReference type="PANTHER" id="PTHR11690">
    <property type="entry name" value="AMILORIDE-SENSITIVE SODIUM CHANNEL-RELATED"/>
    <property type="match status" value="1"/>
</dbReference>
<dbReference type="PROSITE" id="PS51140">
    <property type="entry name" value="CUE"/>
    <property type="match status" value="1"/>
</dbReference>
<comment type="subcellular location">
    <subcellularLocation>
        <location evidence="1">Membrane</location>
        <topology evidence="1">Multi-pass membrane protein</topology>
    </subcellularLocation>
</comment>
<reference evidence="16" key="1">
    <citation type="journal article" date="2020" name="J Insects Food Feed">
        <title>The yellow mealworm (Tenebrio molitor) genome: a resource for the emerging insects as food and feed industry.</title>
        <authorList>
            <person name="Eriksson T."/>
            <person name="Andere A."/>
            <person name="Kelstrup H."/>
            <person name="Emery V."/>
            <person name="Picard C."/>
        </authorList>
    </citation>
    <scope>NUCLEOTIDE SEQUENCE</scope>
    <source>
        <strain evidence="16">Stoneville</strain>
        <tissue evidence="16">Whole head</tissue>
    </source>
</reference>